<keyword evidence="7 9" id="KW-0694">RNA-binding</keyword>
<comment type="cofactor">
    <cofactor evidence="1 9 10">
        <name>FMN</name>
        <dbReference type="ChEBI" id="CHEBI:58210"/>
    </cofactor>
</comment>
<dbReference type="InterPro" id="IPR035587">
    <property type="entry name" value="DUS-like_FMN-bd"/>
</dbReference>
<feature type="site" description="Interacts with tRNA; defines subfamily-specific binding signature" evidence="9">
    <location>
        <position position="179"/>
    </location>
</feature>
<feature type="domain" description="DUS-like FMN-binding" evidence="11">
    <location>
        <begin position="11"/>
        <end position="313"/>
    </location>
</feature>
<dbReference type="InterPro" id="IPR004653">
    <property type="entry name" value="DusA"/>
</dbReference>
<comment type="caution">
    <text evidence="9">Lacks conserved residue(s) required for the propagation of feature annotation.</text>
</comment>
<feature type="site" description="Interacts with tRNA; defines subfamily-specific binding signature" evidence="9">
    <location>
        <position position="295"/>
    </location>
</feature>
<feature type="site" description="Interacts with tRNA" evidence="9">
    <location>
        <position position="182"/>
    </location>
</feature>
<dbReference type="InterPro" id="IPR001269">
    <property type="entry name" value="DUS_fam"/>
</dbReference>
<evidence type="ECO:0000256" key="2">
    <source>
        <dbReference type="ARBA" id="ARBA00022555"/>
    </source>
</evidence>
<comment type="similarity">
    <text evidence="10">Belongs to the dus family.</text>
</comment>
<dbReference type="GO" id="GO:0102264">
    <property type="term" value="F:tRNA-dihydrouridine20 synthase activity"/>
    <property type="evidence" value="ECO:0007669"/>
    <property type="project" value="UniProtKB-EC"/>
</dbReference>
<reference evidence="12 13" key="1">
    <citation type="submission" date="2024-09" db="EMBL/GenBank/DDBJ databases">
        <authorList>
            <person name="Zhang Z.-H."/>
        </authorList>
    </citation>
    <scope>NUCLEOTIDE SEQUENCE [LARGE SCALE GENOMIC DNA]</scope>
    <source>
        <strain evidence="12 13">HHTR114</strain>
    </source>
</reference>
<dbReference type="PANTHER" id="PTHR42907">
    <property type="entry name" value="FMN-LINKED OXIDOREDUCTASES SUPERFAMILY PROTEIN"/>
    <property type="match status" value="1"/>
</dbReference>
<protein>
    <recommendedName>
        <fullName evidence="9">tRNA-dihydrouridine(20/20a) synthase</fullName>
        <ecNumber evidence="9">1.3.1.91</ecNumber>
    </recommendedName>
    <alternativeName>
        <fullName evidence="9">U20-specific dihydrouridine synthase</fullName>
        <shortName evidence="9">U20-specific Dus</shortName>
    </alternativeName>
    <alternativeName>
        <fullName evidence="9">tRNA-dihydrouridine synthase A</fullName>
    </alternativeName>
</protein>
<evidence type="ECO:0000256" key="8">
    <source>
        <dbReference type="ARBA" id="ARBA00023002"/>
    </source>
</evidence>
<keyword evidence="2 9" id="KW-0820">tRNA-binding</keyword>
<dbReference type="PANTHER" id="PTHR42907:SF1">
    <property type="entry name" value="FMN-LINKED OXIDOREDUCTASES SUPERFAMILY PROTEIN"/>
    <property type="match status" value="1"/>
</dbReference>
<evidence type="ECO:0000256" key="9">
    <source>
        <dbReference type="HAMAP-Rule" id="MF_02041"/>
    </source>
</evidence>
<evidence type="ECO:0000256" key="6">
    <source>
        <dbReference type="ARBA" id="ARBA00022857"/>
    </source>
</evidence>
<dbReference type="InterPro" id="IPR018517">
    <property type="entry name" value="tRNA_hU_synthase_CS"/>
</dbReference>
<feature type="binding site" evidence="9">
    <location>
        <position position="167"/>
    </location>
    <ligand>
        <name>FMN</name>
        <dbReference type="ChEBI" id="CHEBI:58210"/>
    </ligand>
</feature>
<evidence type="ECO:0000313" key="12">
    <source>
        <dbReference type="EMBL" id="MFC6037338.1"/>
    </source>
</evidence>
<comment type="catalytic activity">
    <reaction evidence="9">
        <text>5,6-dihydrouridine(20) in tRNA + NADP(+) = uridine(20) in tRNA + NADPH + H(+)</text>
        <dbReference type="Rhea" id="RHEA:53336"/>
        <dbReference type="Rhea" id="RHEA-COMP:13533"/>
        <dbReference type="Rhea" id="RHEA-COMP:13534"/>
        <dbReference type="ChEBI" id="CHEBI:15378"/>
        <dbReference type="ChEBI" id="CHEBI:57783"/>
        <dbReference type="ChEBI" id="CHEBI:58349"/>
        <dbReference type="ChEBI" id="CHEBI:65315"/>
        <dbReference type="ChEBI" id="CHEBI:74443"/>
        <dbReference type="EC" id="1.3.1.91"/>
    </reaction>
</comment>
<organism evidence="12 13">
    <name type="scientific">Hyphococcus aureus</name>
    <dbReference type="NCBI Taxonomy" id="2666033"/>
    <lineage>
        <taxon>Bacteria</taxon>
        <taxon>Pseudomonadati</taxon>
        <taxon>Pseudomonadota</taxon>
        <taxon>Alphaproteobacteria</taxon>
        <taxon>Parvularculales</taxon>
        <taxon>Parvularculaceae</taxon>
        <taxon>Hyphococcus</taxon>
    </lineage>
</organism>
<keyword evidence="4 9" id="KW-0288">FMN</keyword>
<dbReference type="PROSITE" id="PS01136">
    <property type="entry name" value="UPF0034"/>
    <property type="match status" value="1"/>
</dbReference>
<comment type="catalytic activity">
    <reaction evidence="9">
        <text>5,6-dihydrouridine(20) in tRNA + NAD(+) = uridine(20) in tRNA + NADH + H(+)</text>
        <dbReference type="Rhea" id="RHEA:53340"/>
        <dbReference type="Rhea" id="RHEA-COMP:13533"/>
        <dbReference type="Rhea" id="RHEA-COMP:13534"/>
        <dbReference type="ChEBI" id="CHEBI:15378"/>
        <dbReference type="ChEBI" id="CHEBI:57540"/>
        <dbReference type="ChEBI" id="CHEBI:57945"/>
        <dbReference type="ChEBI" id="CHEBI:65315"/>
        <dbReference type="ChEBI" id="CHEBI:74443"/>
        <dbReference type="EC" id="1.3.1.91"/>
    </reaction>
</comment>
<name>A0ABW1L317_9PROT</name>
<feature type="binding site" evidence="9">
    <location>
        <begin position="229"/>
        <end position="230"/>
    </location>
    <ligand>
        <name>FMN</name>
        <dbReference type="ChEBI" id="CHEBI:58210"/>
    </ligand>
</feature>
<comment type="similarity">
    <text evidence="9">Belongs to the Dus family. DusA subfamily.</text>
</comment>
<evidence type="ECO:0000256" key="5">
    <source>
        <dbReference type="ARBA" id="ARBA00022694"/>
    </source>
</evidence>
<dbReference type="SUPFAM" id="SSF51395">
    <property type="entry name" value="FMN-linked oxidoreductases"/>
    <property type="match status" value="1"/>
</dbReference>
<dbReference type="NCBIfam" id="TIGR00742">
    <property type="entry name" value="yjbN"/>
    <property type="match status" value="1"/>
</dbReference>
<evidence type="ECO:0000256" key="10">
    <source>
        <dbReference type="PIRNR" id="PIRNR006621"/>
    </source>
</evidence>
<dbReference type="HAMAP" id="MF_02041">
    <property type="entry name" value="DusA_subfam"/>
    <property type="match status" value="1"/>
</dbReference>
<comment type="catalytic activity">
    <reaction evidence="9">
        <text>5,6-dihydrouridine(20a) in tRNA + NAD(+) = uridine(20a) in tRNA + NADH + H(+)</text>
        <dbReference type="Rhea" id="RHEA:53348"/>
        <dbReference type="Rhea" id="RHEA-COMP:13535"/>
        <dbReference type="Rhea" id="RHEA-COMP:13536"/>
        <dbReference type="ChEBI" id="CHEBI:15378"/>
        <dbReference type="ChEBI" id="CHEBI:57540"/>
        <dbReference type="ChEBI" id="CHEBI:57945"/>
        <dbReference type="ChEBI" id="CHEBI:65315"/>
        <dbReference type="ChEBI" id="CHEBI:74443"/>
    </reaction>
</comment>
<evidence type="ECO:0000256" key="4">
    <source>
        <dbReference type="ARBA" id="ARBA00022643"/>
    </source>
</evidence>
<evidence type="ECO:0000259" key="11">
    <source>
        <dbReference type="Pfam" id="PF01207"/>
    </source>
</evidence>
<evidence type="ECO:0000313" key="13">
    <source>
        <dbReference type="Proteomes" id="UP001596116"/>
    </source>
</evidence>
<feature type="binding site" evidence="9">
    <location>
        <position position="66"/>
    </location>
    <ligand>
        <name>FMN</name>
        <dbReference type="ChEBI" id="CHEBI:58210"/>
    </ligand>
</feature>
<dbReference type="Pfam" id="PF01207">
    <property type="entry name" value="Dus"/>
    <property type="match status" value="1"/>
</dbReference>
<dbReference type="CDD" id="cd02801">
    <property type="entry name" value="DUS_like_FMN"/>
    <property type="match status" value="1"/>
</dbReference>
<keyword evidence="5 9" id="KW-0819">tRNA processing</keyword>
<feature type="binding site" evidence="9">
    <location>
        <begin position="207"/>
        <end position="209"/>
    </location>
    <ligand>
        <name>FMN</name>
        <dbReference type="ChEBI" id="CHEBI:58210"/>
    </ligand>
</feature>
<gene>
    <name evidence="9 12" type="primary">dusA</name>
    <name evidence="12" type="ORF">ACFMB1_17405</name>
</gene>
<comment type="caution">
    <text evidence="12">The sequence shown here is derived from an EMBL/GenBank/DDBJ whole genome shotgun (WGS) entry which is preliminary data.</text>
</comment>
<dbReference type="InterPro" id="IPR013785">
    <property type="entry name" value="Aldolase_TIM"/>
</dbReference>
<keyword evidence="8 9" id="KW-0560">Oxidoreductase</keyword>
<proteinExistence type="inferred from homology"/>
<evidence type="ECO:0000256" key="1">
    <source>
        <dbReference type="ARBA" id="ARBA00001917"/>
    </source>
</evidence>
<dbReference type="Gene3D" id="1.20.120.1460">
    <property type="match status" value="1"/>
</dbReference>
<comment type="function">
    <text evidence="9">Catalyzes the synthesis of 5,6-dihydrouridine (D), a modified base found in the D-loop of most tRNAs, via the reduction of the C5-C6 double bond in target uridines. Specifically modifies U20 and U20a in tRNAs.</text>
</comment>
<comment type="catalytic activity">
    <reaction evidence="9">
        <text>5,6-dihydrouridine(20a) in tRNA + NADP(+) = uridine(20a) in tRNA + NADPH + H(+)</text>
        <dbReference type="Rhea" id="RHEA:53344"/>
        <dbReference type="Rhea" id="RHEA-COMP:13535"/>
        <dbReference type="Rhea" id="RHEA-COMP:13536"/>
        <dbReference type="ChEBI" id="CHEBI:15378"/>
        <dbReference type="ChEBI" id="CHEBI:57783"/>
        <dbReference type="ChEBI" id="CHEBI:58349"/>
        <dbReference type="ChEBI" id="CHEBI:65315"/>
        <dbReference type="ChEBI" id="CHEBI:74443"/>
    </reaction>
</comment>
<dbReference type="RefSeq" id="WP_379881266.1">
    <property type="nucleotide sequence ID" value="NZ_JBHPON010000003.1"/>
</dbReference>
<dbReference type="Gene3D" id="3.20.20.70">
    <property type="entry name" value="Aldolase class I"/>
    <property type="match status" value="1"/>
</dbReference>
<dbReference type="Proteomes" id="UP001596116">
    <property type="component" value="Unassembled WGS sequence"/>
</dbReference>
<dbReference type="NCBIfam" id="NF008774">
    <property type="entry name" value="PRK11815.1"/>
    <property type="match status" value="1"/>
</dbReference>
<evidence type="ECO:0000256" key="7">
    <source>
        <dbReference type="ARBA" id="ARBA00022884"/>
    </source>
</evidence>
<feature type="binding site" evidence="9">
    <location>
        <position position="135"/>
    </location>
    <ligand>
        <name>FMN</name>
        <dbReference type="ChEBI" id="CHEBI:58210"/>
    </ligand>
</feature>
<dbReference type="EMBL" id="JBHPON010000003">
    <property type="protein sequence ID" value="MFC6037338.1"/>
    <property type="molecule type" value="Genomic_DNA"/>
</dbReference>
<dbReference type="EC" id="1.3.1.91" evidence="9"/>
<dbReference type="PIRSF" id="PIRSF006621">
    <property type="entry name" value="Dus"/>
    <property type="match status" value="1"/>
</dbReference>
<feature type="site" description="Interacts with tRNA; defines subfamily-specific binding signature" evidence="9">
    <location>
        <position position="298"/>
    </location>
</feature>
<keyword evidence="3 9" id="KW-0285">Flavoprotein</keyword>
<keyword evidence="6 9" id="KW-0521">NADP</keyword>
<feature type="site" description="Interacts with tRNA" evidence="9">
    <location>
        <position position="93"/>
    </location>
</feature>
<evidence type="ECO:0000256" key="3">
    <source>
        <dbReference type="ARBA" id="ARBA00022630"/>
    </source>
</evidence>
<sequence length="326" mass="35797">MSQNQPYRFCVAPLMDGTDRHCRYFHRLMSARARLYTEMITAEAAVHGDRDYLLGFDQSEHPIALQLGGSEPEKLAEAARLGEAFGYDEINLNVGCPSDRVQSGAFGACLMKTPDLVADCVAAMRSAVEIPVTVKCRIGVDDQDPEESLFGFVEKISASGCDVFIVHARKAWLQGLSPKENRTIPPLDYDLVRRLKRERPDLTIVLNGGIETVQDAASLVVDFDGVMLGRAAYGSPYILAEVDEAMFGMMAPALSREDVVRAMSEYVKGAFEAGVRPHSITRHMLGLYHGAPGARAWRRFLSENASAARATVLDEALDAMRAREPA</sequence>
<feature type="active site" description="Proton donor" evidence="9">
    <location>
        <position position="96"/>
    </location>
</feature>
<accession>A0ABW1L317</accession>
<keyword evidence="13" id="KW-1185">Reference proteome</keyword>